<reference evidence="7 8" key="1">
    <citation type="submission" date="2016-11" db="EMBL/GenBank/DDBJ databases">
        <title>Comparative genomics of Acidibacillus ferroxidans species.</title>
        <authorList>
            <person name="Oliveira G."/>
            <person name="Nunes G."/>
            <person name="Oliveira R."/>
            <person name="Araujo F."/>
            <person name="Salim A."/>
            <person name="Scholte L."/>
            <person name="Morais D."/>
            <person name="Nancucheo I."/>
            <person name="Johnson D.B."/>
            <person name="Grail B."/>
            <person name="Bittencourt J."/>
            <person name="Valadares R."/>
        </authorList>
    </citation>
    <scope>NUCLEOTIDE SEQUENCE [LARGE SCALE GENOMIC DNA]</scope>
    <source>
        <strain evidence="7 8">Y002</strain>
    </source>
</reference>
<dbReference type="InterPro" id="IPR036271">
    <property type="entry name" value="Tet_transcr_reg_TetR-rel_C_sf"/>
</dbReference>
<keyword evidence="2" id="KW-0805">Transcription regulation</keyword>
<proteinExistence type="predicted"/>
<dbReference type="Gene3D" id="1.10.10.60">
    <property type="entry name" value="Homeodomain-like"/>
    <property type="match status" value="1"/>
</dbReference>
<dbReference type="GO" id="GO:0003700">
    <property type="term" value="F:DNA-binding transcription factor activity"/>
    <property type="evidence" value="ECO:0007669"/>
    <property type="project" value="TreeGrafter"/>
</dbReference>
<dbReference type="Proteomes" id="UP000245380">
    <property type="component" value="Unassembled WGS sequence"/>
</dbReference>
<dbReference type="PANTHER" id="PTHR30055:SF175">
    <property type="entry name" value="HTH-TYPE TRANSCRIPTIONAL REPRESSOR KSTR2"/>
    <property type="match status" value="1"/>
</dbReference>
<evidence type="ECO:0000256" key="5">
    <source>
        <dbReference type="PROSITE-ProRule" id="PRU00335"/>
    </source>
</evidence>
<evidence type="ECO:0000256" key="1">
    <source>
        <dbReference type="ARBA" id="ARBA00022491"/>
    </source>
</evidence>
<evidence type="ECO:0000256" key="3">
    <source>
        <dbReference type="ARBA" id="ARBA00023125"/>
    </source>
</evidence>
<dbReference type="Pfam" id="PF00440">
    <property type="entry name" value="TetR_N"/>
    <property type="match status" value="1"/>
</dbReference>
<dbReference type="GO" id="GO:0000976">
    <property type="term" value="F:transcription cis-regulatory region binding"/>
    <property type="evidence" value="ECO:0007669"/>
    <property type="project" value="TreeGrafter"/>
</dbReference>
<dbReference type="Gene3D" id="1.10.357.10">
    <property type="entry name" value="Tetracycline Repressor, domain 2"/>
    <property type="match status" value="1"/>
</dbReference>
<dbReference type="InterPro" id="IPR041490">
    <property type="entry name" value="KstR2_TetR_C"/>
</dbReference>
<evidence type="ECO:0000256" key="2">
    <source>
        <dbReference type="ARBA" id="ARBA00023015"/>
    </source>
</evidence>
<comment type="caution">
    <text evidence="7">The sequence shown here is derived from an EMBL/GenBank/DDBJ whole genome shotgun (WGS) entry which is preliminary data.</text>
</comment>
<dbReference type="PROSITE" id="PS50977">
    <property type="entry name" value="HTH_TETR_2"/>
    <property type="match status" value="1"/>
</dbReference>
<dbReference type="EMBL" id="MPDK01000018">
    <property type="protein sequence ID" value="PWI57122.1"/>
    <property type="molecule type" value="Genomic_DNA"/>
</dbReference>
<name>A0A2U3D763_SULT2</name>
<dbReference type="Pfam" id="PF17932">
    <property type="entry name" value="TetR_C_24"/>
    <property type="match status" value="1"/>
</dbReference>
<evidence type="ECO:0000313" key="7">
    <source>
        <dbReference type="EMBL" id="PWI57122.1"/>
    </source>
</evidence>
<dbReference type="SUPFAM" id="SSF46689">
    <property type="entry name" value="Homeodomain-like"/>
    <property type="match status" value="1"/>
</dbReference>
<keyword evidence="1" id="KW-0678">Repressor</keyword>
<feature type="DNA-binding region" description="H-T-H motif" evidence="5">
    <location>
        <begin position="27"/>
        <end position="46"/>
    </location>
</feature>
<gene>
    <name evidence="7" type="ORF">BM613_10220</name>
</gene>
<dbReference type="InterPro" id="IPR001647">
    <property type="entry name" value="HTH_TetR"/>
</dbReference>
<dbReference type="SUPFAM" id="SSF48498">
    <property type="entry name" value="Tetracyclin repressor-like, C-terminal domain"/>
    <property type="match status" value="1"/>
</dbReference>
<dbReference type="RefSeq" id="WP_109431094.1">
    <property type="nucleotide sequence ID" value="NZ_MPDK01000018.1"/>
</dbReference>
<keyword evidence="4" id="KW-0804">Transcription</keyword>
<evidence type="ECO:0000256" key="4">
    <source>
        <dbReference type="ARBA" id="ARBA00023163"/>
    </source>
</evidence>
<organism evidence="7 8">
    <name type="scientific">Sulfoacidibacillus thermotolerans</name>
    <name type="common">Acidibacillus sulfuroxidans</name>
    <dbReference type="NCBI Taxonomy" id="1765684"/>
    <lineage>
        <taxon>Bacteria</taxon>
        <taxon>Bacillati</taxon>
        <taxon>Bacillota</taxon>
        <taxon>Bacilli</taxon>
        <taxon>Bacillales</taxon>
        <taxon>Alicyclobacillaceae</taxon>
        <taxon>Sulfoacidibacillus</taxon>
    </lineage>
</organism>
<dbReference type="PRINTS" id="PR00455">
    <property type="entry name" value="HTHTETR"/>
</dbReference>
<dbReference type="PANTHER" id="PTHR30055">
    <property type="entry name" value="HTH-TYPE TRANSCRIPTIONAL REGULATOR RUTR"/>
    <property type="match status" value="1"/>
</dbReference>
<feature type="domain" description="HTH tetR-type" evidence="6">
    <location>
        <begin position="4"/>
        <end position="64"/>
    </location>
</feature>
<evidence type="ECO:0000313" key="8">
    <source>
        <dbReference type="Proteomes" id="UP000245380"/>
    </source>
</evidence>
<keyword evidence="3 5" id="KW-0238">DNA-binding</keyword>
<dbReference type="InterPro" id="IPR009057">
    <property type="entry name" value="Homeodomain-like_sf"/>
</dbReference>
<keyword evidence="8" id="KW-1185">Reference proteome</keyword>
<accession>A0A2U3D763</accession>
<dbReference type="InterPro" id="IPR050109">
    <property type="entry name" value="HTH-type_TetR-like_transc_reg"/>
</dbReference>
<protein>
    <submittedName>
        <fullName evidence="7">TetR family transcriptional regulator</fullName>
    </submittedName>
</protein>
<dbReference type="OrthoDB" id="9814200at2"/>
<dbReference type="AlphaFoldDB" id="A0A2U3D763"/>
<evidence type="ECO:0000259" key="6">
    <source>
        <dbReference type="PROSITE" id="PS50977"/>
    </source>
</evidence>
<sequence>MSKSNPKQEIFLAARKLFSHKGYHGTTIRDIAEARGILSGSLYAHISSKEDLLFYIVDEGADAFLQALTPVVLGEGTAVEKLERGLAEHIRVVTKQKDAAKVFLQEWTALGDERRALIQKKRDAYEQLWIRVLEDGASEGVFSADDLKYLRLLILSAGNWVYEWYNENGDLSPEEIAKRFSSIILHGALKKR</sequence>